<feature type="transmembrane region" description="Helical" evidence="1">
    <location>
        <begin position="40"/>
        <end position="57"/>
    </location>
</feature>
<sequence>MRRSTPITRALGAVGLACAATALALVFVRYDAPSPRGDILSALGAAAVAAGAWALACRAAPPLGPASHAATQPSPVPPLPLRLPLPARDVGRATGAVLLILTPFVLTRLAAGSGGVLAGAVIIFVFVVTVKALLFARRRASQAEVRRKLHVLSEDARRGELHAVRVRVGEPVRMRYLKRGDKPGELDITQFHWLVLRDGGREIRLGGSHEEVGRAALRLGGQEGWLCWPERWKLIDEDLPAAFVADGGEVIMGLADPEEARPYLNGITRPPFSDRAVRRLPRTAKFSAPVHARIFGGALLAVLLTAPVLCFGPDNLPWVLDWLLCALAAASVVVFPLRGAGEATRALSDGLSWTVREEKDPSIA</sequence>
<evidence type="ECO:0000313" key="2">
    <source>
        <dbReference type="EMBL" id="GAA3853228.1"/>
    </source>
</evidence>
<feature type="transmembrane region" description="Helical" evidence="1">
    <location>
        <begin position="90"/>
        <end position="110"/>
    </location>
</feature>
<proteinExistence type="predicted"/>
<evidence type="ECO:0008006" key="4">
    <source>
        <dbReference type="Google" id="ProtNLM"/>
    </source>
</evidence>
<comment type="caution">
    <text evidence="2">The sequence shown here is derived from an EMBL/GenBank/DDBJ whole genome shotgun (WGS) entry which is preliminary data.</text>
</comment>
<dbReference type="RefSeq" id="WP_345547092.1">
    <property type="nucleotide sequence ID" value="NZ_BAAAZA010000003.1"/>
</dbReference>
<protein>
    <recommendedName>
        <fullName evidence="4">Integral membrane protein</fullName>
    </recommendedName>
</protein>
<evidence type="ECO:0000256" key="1">
    <source>
        <dbReference type="SAM" id="Phobius"/>
    </source>
</evidence>
<name>A0ABP7JT70_9ACTN</name>
<accession>A0ABP7JT70</accession>
<reference evidence="3" key="1">
    <citation type="journal article" date="2019" name="Int. J. Syst. Evol. Microbiol.">
        <title>The Global Catalogue of Microorganisms (GCM) 10K type strain sequencing project: providing services to taxonomists for standard genome sequencing and annotation.</title>
        <authorList>
            <consortium name="The Broad Institute Genomics Platform"/>
            <consortium name="The Broad Institute Genome Sequencing Center for Infectious Disease"/>
            <person name="Wu L."/>
            <person name="Ma J."/>
        </authorList>
    </citation>
    <scope>NUCLEOTIDE SEQUENCE [LARGE SCALE GENOMIC DNA]</scope>
    <source>
        <strain evidence="3">JCM 16578</strain>
    </source>
</reference>
<keyword evidence="1" id="KW-0812">Transmembrane</keyword>
<keyword evidence="3" id="KW-1185">Reference proteome</keyword>
<keyword evidence="1" id="KW-0472">Membrane</keyword>
<evidence type="ECO:0000313" key="3">
    <source>
        <dbReference type="Proteomes" id="UP001501563"/>
    </source>
</evidence>
<dbReference type="Proteomes" id="UP001501563">
    <property type="component" value="Unassembled WGS sequence"/>
</dbReference>
<organism evidence="2 3">
    <name type="scientific">Streptomyces lannensis</name>
    <dbReference type="NCBI Taxonomy" id="766498"/>
    <lineage>
        <taxon>Bacteria</taxon>
        <taxon>Bacillati</taxon>
        <taxon>Actinomycetota</taxon>
        <taxon>Actinomycetes</taxon>
        <taxon>Kitasatosporales</taxon>
        <taxon>Streptomycetaceae</taxon>
        <taxon>Streptomyces</taxon>
    </lineage>
</organism>
<feature type="transmembrane region" description="Helical" evidence="1">
    <location>
        <begin position="116"/>
        <end position="136"/>
    </location>
</feature>
<feature type="transmembrane region" description="Helical" evidence="1">
    <location>
        <begin position="315"/>
        <end position="337"/>
    </location>
</feature>
<keyword evidence="1" id="KW-1133">Transmembrane helix</keyword>
<feature type="transmembrane region" description="Helical" evidence="1">
    <location>
        <begin position="290"/>
        <end position="309"/>
    </location>
</feature>
<gene>
    <name evidence="2" type="ORF">GCM10022207_15210</name>
</gene>
<dbReference type="EMBL" id="BAAAZA010000003">
    <property type="protein sequence ID" value="GAA3853228.1"/>
    <property type="molecule type" value="Genomic_DNA"/>
</dbReference>